<feature type="domain" description="Tyr recombinase" evidence="3">
    <location>
        <begin position="11"/>
        <end position="180"/>
    </location>
</feature>
<gene>
    <name evidence="4" type="ORF">E0L21_22180</name>
</gene>
<dbReference type="RefSeq" id="WP_131413328.1">
    <property type="nucleotide sequence ID" value="NZ_SJOP01000028.1"/>
</dbReference>
<evidence type="ECO:0000256" key="1">
    <source>
        <dbReference type="ARBA" id="ARBA00022908"/>
    </source>
</evidence>
<dbReference type="Gene3D" id="1.10.443.10">
    <property type="entry name" value="Intergrase catalytic core"/>
    <property type="match status" value="1"/>
</dbReference>
<dbReference type="PROSITE" id="PS51898">
    <property type="entry name" value="TYR_RECOMBINASE"/>
    <property type="match status" value="1"/>
</dbReference>
<dbReference type="InterPro" id="IPR013762">
    <property type="entry name" value="Integrase-like_cat_sf"/>
</dbReference>
<dbReference type="GO" id="GO:0003677">
    <property type="term" value="F:DNA binding"/>
    <property type="evidence" value="ECO:0007669"/>
    <property type="project" value="InterPro"/>
</dbReference>
<dbReference type="PANTHER" id="PTHR30349">
    <property type="entry name" value="PHAGE INTEGRASE-RELATED"/>
    <property type="match status" value="1"/>
</dbReference>
<dbReference type="AlphaFoldDB" id="A0A4V2LWX1"/>
<accession>A0A4V2LWX1</accession>
<organism evidence="4 5">
    <name type="scientific">Kosakonia quasisacchari</name>
    <dbReference type="NCBI Taxonomy" id="2529380"/>
    <lineage>
        <taxon>Bacteria</taxon>
        <taxon>Pseudomonadati</taxon>
        <taxon>Pseudomonadota</taxon>
        <taxon>Gammaproteobacteria</taxon>
        <taxon>Enterobacterales</taxon>
        <taxon>Enterobacteriaceae</taxon>
        <taxon>Kosakonia</taxon>
    </lineage>
</organism>
<dbReference type="Proteomes" id="UP000291793">
    <property type="component" value="Unassembled WGS sequence"/>
</dbReference>
<keyword evidence="1" id="KW-0229">DNA integration</keyword>
<evidence type="ECO:0000256" key="2">
    <source>
        <dbReference type="ARBA" id="ARBA00023172"/>
    </source>
</evidence>
<evidence type="ECO:0000259" key="3">
    <source>
        <dbReference type="PROSITE" id="PS51898"/>
    </source>
</evidence>
<sequence length="188" mass="21099">MNFVEGCKSVQEVKAVATELLKQGKGLTLYRDAWLLGYELMLRVSDLRSIRYDDIKGDHLVLSQQKTGESIRVRLTDTAKRIIAARREANPDHVYLLQLDSHRSKGKPVSRSKLHEEISYAGEKLGLNLSTHSMRKSKPTIGYDNGEDIAVISKALGHKSLSSTLHYIGATQRKVDDFSDKYSLEGLL</sequence>
<reference evidence="4 5" key="1">
    <citation type="submission" date="2019-02" db="EMBL/GenBank/DDBJ databases">
        <title>The draft genome of Kosakonia quasisacchari strain WCHKQ120001.</title>
        <authorList>
            <person name="Wang C."/>
            <person name="Feng Y."/>
            <person name="Zong Z."/>
        </authorList>
    </citation>
    <scope>NUCLEOTIDE SEQUENCE [LARGE SCALE GENOMIC DNA]</scope>
    <source>
        <strain evidence="4 5">WCHKQ120001</strain>
    </source>
</reference>
<dbReference type="InterPro" id="IPR002104">
    <property type="entry name" value="Integrase_catalytic"/>
</dbReference>
<dbReference type="Pfam" id="PF00589">
    <property type="entry name" value="Phage_integrase"/>
    <property type="match status" value="1"/>
</dbReference>
<proteinExistence type="predicted"/>
<protein>
    <submittedName>
        <fullName evidence="4">Integrase</fullName>
    </submittedName>
</protein>
<dbReference type="EMBL" id="SJOP01000028">
    <property type="protein sequence ID" value="TCB98235.1"/>
    <property type="molecule type" value="Genomic_DNA"/>
</dbReference>
<dbReference type="OrthoDB" id="9788852at2"/>
<dbReference type="SUPFAM" id="SSF56349">
    <property type="entry name" value="DNA breaking-rejoining enzymes"/>
    <property type="match status" value="1"/>
</dbReference>
<keyword evidence="5" id="KW-1185">Reference proteome</keyword>
<dbReference type="InterPro" id="IPR011010">
    <property type="entry name" value="DNA_brk_join_enz"/>
</dbReference>
<evidence type="ECO:0000313" key="4">
    <source>
        <dbReference type="EMBL" id="TCB98235.1"/>
    </source>
</evidence>
<dbReference type="PANTHER" id="PTHR30349:SF82">
    <property type="entry name" value="INTEGRASE_RECOMBINASE YOEC-RELATED"/>
    <property type="match status" value="1"/>
</dbReference>
<evidence type="ECO:0000313" key="5">
    <source>
        <dbReference type="Proteomes" id="UP000291793"/>
    </source>
</evidence>
<dbReference type="GO" id="GO:0006310">
    <property type="term" value="P:DNA recombination"/>
    <property type="evidence" value="ECO:0007669"/>
    <property type="project" value="UniProtKB-KW"/>
</dbReference>
<keyword evidence="2" id="KW-0233">DNA recombination</keyword>
<name>A0A4V2LWX1_9ENTR</name>
<dbReference type="InterPro" id="IPR050090">
    <property type="entry name" value="Tyrosine_recombinase_XerCD"/>
</dbReference>
<dbReference type="GO" id="GO:0015074">
    <property type="term" value="P:DNA integration"/>
    <property type="evidence" value="ECO:0007669"/>
    <property type="project" value="UniProtKB-KW"/>
</dbReference>
<comment type="caution">
    <text evidence="4">The sequence shown here is derived from an EMBL/GenBank/DDBJ whole genome shotgun (WGS) entry which is preliminary data.</text>
</comment>